<dbReference type="InterPro" id="IPR051218">
    <property type="entry name" value="Sec_MonoDiacylglyc_Lipase"/>
</dbReference>
<dbReference type="OrthoDB" id="5522031at2"/>
<dbReference type="RefSeq" id="WP_120980059.1">
    <property type="nucleotide sequence ID" value="NZ_RBZM01000018.1"/>
</dbReference>
<dbReference type="CDD" id="cd00519">
    <property type="entry name" value="Lipase_3"/>
    <property type="match status" value="1"/>
</dbReference>
<gene>
    <name evidence="3" type="ORF">D7Z26_26580</name>
</gene>
<name>A0A494X2C3_9BACL</name>
<accession>A0A494X2C3</accession>
<dbReference type="AlphaFoldDB" id="A0A494X2C3"/>
<reference evidence="3 4" key="1">
    <citation type="submission" date="2018-10" db="EMBL/GenBank/DDBJ databases">
        <title>Cohnella sp. M2MS4P-1, whole genome shotgun sequence.</title>
        <authorList>
            <person name="Tuo L."/>
        </authorList>
    </citation>
    <scope>NUCLEOTIDE SEQUENCE [LARGE SCALE GENOMIC DNA]</scope>
    <source>
        <strain evidence="3 4">M2MS4P-1</strain>
    </source>
</reference>
<organism evidence="3 4">
    <name type="scientific">Cohnella endophytica</name>
    <dbReference type="NCBI Taxonomy" id="2419778"/>
    <lineage>
        <taxon>Bacteria</taxon>
        <taxon>Bacillati</taxon>
        <taxon>Bacillota</taxon>
        <taxon>Bacilli</taxon>
        <taxon>Bacillales</taxon>
        <taxon>Paenibacillaceae</taxon>
        <taxon>Cohnella</taxon>
    </lineage>
</organism>
<dbReference type="EMBL" id="RBZM01000018">
    <property type="protein sequence ID" value="RKP44480.1"/>
    <property type="molecule type" value="Genomic_DNA"/>
</dbReference>
<dbReference type="Pfam" id="PF01764">
    <property type="entry name" value="Lipase_3"/>
    <property type="match status" value="1"/>
</dbReference>
<keyword evidence="1" id="KW-0472">Membrane</keyword>
<evidence type="ECO:0000259" key="2">
    <source>
        <dbReference type="Pfam" id="PF01764"/>
    </source>
</evidence>
<feature type="transmembrane region" description="Helical" evidence="1">
    <location>
        <begin position="90"/>
        <end position="114"/>
    </location>
</feature>
<comment type="caution">
    <text evidence="3">The sequence shown here is derived from an EMBL/GenBank/DDBJ whole genome shotgun (WGS) entry which is preliminary data.</text>
</comment>
<evidence type="ECO:0000256" key="1">
    <source>
        <dbReference type="SAM" id="Phobius"/>
    </source>
</evidence>
<keyword evidence="4" id="KW-1185">Reference proteome</keyword>
<dbReference type="InterPro" id="IPR029058">
    <property type="entry name" value="AB_hydrolase_fold"/>
</dbReference>
<dbReference type="SUPFAM" id="SSF53474">
    <property type="entry name" value="alpha/beta-Hydrolases"/>
    <property type="match status" value="1"/>
</dbReference>
<keyword evidence="1" id="KW-1133">Transmembrane helix</keyword>
<dbReference type="InterPro" id="IPR002921">
    <property type="entry name" value="Fungal_lipase-type"/>
</dbReference>
<dbReference type="Gene3D" id="3.40.50.1820">
    <property type="entry name" value="alpha/beta hydrolase"/>
    <property type="match status" value="1"/>
</dbReference>
<dbReference type="GO" id="GO:0006629">
    <property type="term" value="P:lipid metabolic process"/>
    <property type="evidence" value="ECO:0007669"/>
    <property type="project" value="InterPro"/>
</dbReference>
<dbReference type="PANTHER" id="PTHR45856:SF24">
    <property type="entry name" value="FUNGAL LIPASE-LIKE DOMAIN-CONTAINING PROTEIN"/>
    <property type="match status" value="1"/>
</dbReference>
<protein>
    <submittedName>
        <fullName evidence="3">Lipase family protein</fullName>
    </submittedName>
</protein>
<dbReference type="Proteomes" id="UP000282076">
    <property type="component" value="Unassembled WGS sequence"/>
</dbReference>
<evidence type="ECO:0000313" key="3">
    <source>
        <dbReference type="EMBL" id="RKP44480.1"/>
    </source>
</evidence>
<evidence type="ECO:0000313" key="4">
    <source>
        <dbReference type="Proteomes" id="UP000282076"/>
    </source>
</evidence>
<proteinExistence type="predicted"/>
<dbReference type="PANTHER" id="PTHR45856">
    <property type="entry name" value="ALPHA/BETA-HYDROLASES SUPERFAMILY PROTEIN"/>
    <property type="match status" value="1"/>
</dbReference>
<feature type="domain" description="Fungal lipase-type" evidence="2">
    <location>
        <begin position="112"/>
        <end position="241"/>
    </location>
</feature>
<keyword evidence="1" id="KW-0812">Transmembrane</keyword>
<sequence length="298" mass="35051">MTQSEELHEILDSVRNGEWNTNGFTLKKAYITSILSQMAYEHIPEFERAGINRLKLVPCREYWAIIQEEKPSDLRLFIQRSNMGNEGIKVVFIIEEVNLICIGILCYGVLFVVLRGTHHMYKDNMVNLRARKVRRYYKQKYHYGFYREVSKIFGRFKEELTNIEDSVSRVIYTGHSLGGALATILYYETSSWRSYRFSLDSSNNCYVFGMPRIGNRYATEFEGEHYHILNKLDVIPTLPPKFMGYSNVLKEVYLTGTSIDRILIREKIGTVTWLKQLKGLSDHRIGEYKRRLKRLLDR</sequence>